<dbReference type="Proteomes" id="UP001497700">
    <property type="component" value="Unassembled WGS sequence"/>
</dbReference>
<evidence type="ECO:0000313" key="2">
    <source>
        <dbReference type="Proteomes" id="UP001497700"/>
    </source>
</evidence>
<gene>
    <name evidence="1" type="ORF">F4820DRAFT_470918</name>
</gene>
<proteinExistence type="predicted"/>
<sequence length="1674" mass="188124">MSVSSKMQKAAEAPDGGKNSVRSAFRSLFKKMPSVNRKHSHPERASGTSQAGEEAEHLAPETNRTIHTVDEGPEAKKPTNAVSATEPDLDDNPEEHISEYPQTPILDNAAQVPVHPSTDSQSSFHPSKEATTNTDATLSRAITLQVPTVSEKLWNSAYTANRRRHPRLVDQYETILSLDLETTVPDGRRSTEAPNAEEFKNMIDQTEPSSRKAQMKVILESWLRDPVDDNDVMEDKGDGMSEDNEDRFTLEGNMPAVSDSVTPKNAPEANDKPTKDQLAKSLRRILRQAVRTTPPEAGPAWVGACYASKILLHPNYSNRDDRDGLIHIISRMQWYSMLPSLLKDQANRGPGLLSLHAKIFDLYTAILLYVMQLVCSHSGSMSLDLMAMSSSRFPALETIITAEKALPLFNEYWVKAPLQQVLQEAREESGDSMNPEQKAESLPKSIKELLNDLHITDPRLGLSKIQGERSQALHELYPLLLSSEHYRQFLDWENPYNKILWITSDAGQGKSMLLSGIVRGLSRPTLGEEQPRLSFFFFDYSRRESNNVAAALKNLIWLLIVNYPSLSRHLEEKRKSTQREYFDNPNDFLVLSSVFYDMIHDEEFPRTYFVVDALDESVGSDGQFGVDDFLSLVTSSMNSSEKVRWLVSSNGSDKMVTTSQRYKTERLNPYTDIKGMSVIFDKYVYDKVDKISTEKTYDDDLRADAMKKLRELCRGNYLWVDIVCTELLAEDVWHVDSFLRRLKRIEDLNGLYSHMGNQIQKMPKDASLCNKVLKIMAVAEQSLHVNELNYLVQLGQRVDLGTILQKCSVFLQVRDGIVSFQHQSARDYVRSHLFAPEFVSTSHVALACRCLEYLATGLADKDDQRDNSTIVPAVYKSTAVADSYSLLHWITHLLHLSNVLGHSKIRDKTRWYMIIKKIQWFIDEHLLQWVDVLIREGQLTLAAAKLQKVDLSLQKKHTELREMHMVIRDVHLFLRLYQSIGGSSDATVSNTLLFCPVESRIRKSWMAKALPWVATSPLISQNWAHSFAEFRGHEDWIRAIAFSSDGRYIASGSDDSVVRIWDAEMGTTQHRVKVRRGWVYSIAFSSEGVVAAASDDYSITLWMASTGREVSHLTDLDDTPYSLSFSPDGTKLAAVCSGESVLWETELNTGFEKWSRVSNKTHDDSLQAITFSPDGNLLAAGSYNGNVHIWDAGTDARLLTFKGDDNRINAVAFSSDSKLLASATDDGKVTIWDMNNPNPGNIDDEEAEGKDEGIDRRLHILEPGTGAIKSVAFSLDVDRPRLAAATEYTIHVWDAKSGTVIQNLRSQSSNIQSIAFAPDGSYLASGSFDCSIHLWYASNEATDQEFVDSRRGKDGVSNITLGSDNGTIAAARSGSVFLWDVETKQDLQQTMEFDSKYFVTSIAFSPTGRYIIIGIYHYHDARLLVYDVSSMKCLHTFNGHTDWVRGLAWSPDEKFVASASDDNNTKIWKIGGPEAGEPIQVLESGHGESYVLCAAFSLGGEYLVTGGSDDKLVVWERSEEKWHAARTLIGHVSSVVDVLVTSDSKRAISCSYDDTVRIWDIDTAKEMQVIRVEWTIYKIWFPPQTEDYIMSHSGALSLTGESQPPAWSPWRLKREADGRWWITLDDRNALILPPKYEPNSACIVGDKIIIGTSSQLHVYQLSSDGLRQEREESN</sequence>
<accession>A0ACB9YY90</accession>
<name>A0ACB9YY90_9PEZI</name>
<keyword evidence="2" id="KW-1185">Reference proteome</keyword>
<comment type="caution">
    <text evidence="1">The sequence shown here is derived from an EMBL/GenBank/DDBJ whole genome shotgun (WGS) entry which is preliminary data.</text>
</comment>
<protein>
    <submittedName>
        <fullName evidence="1">Uncharacterized protein</fullName>
    </submittedName>
</protein>
<reference evidence="1 2" key="1">
    <citation type="journal article" date="2022" name="New Phytol.">
        <title>Ecological generalism drives hyperdiversity of secondary metabolite gene clusters in xylarialean endophytes.</title>
        <authorList>
            <person name="Franco M.E.E."/>
            <person name="Wisecaver J.H."/>
            <person name="Arnold A.E."/>
            <person name="Ju Y.M."/>
            <person name="Slot J.C."/>
            <person name="Ahrendt S."/>
            <person name="Moore L.P."/>
            <person name="Eastman K.E."/>
            <person name="Scott K."/>
            <person name="Konkel Z."/>
            <person name="Mondo S.J."/>
            <person name="Kuo A."/>
            <person name="Hayes R.D."/>
            <person name="Haridas S."/>
            <person name="Andreopoulos B."/>
            <person name="Riley R."/>
            <person name="LaButti K."/>
            <person name="Pangilinan J."/>
            <person name="Lipzen A."/>
            <person name="Amirebrahimi M."/>
            <person name="Yan J."/>
            <person name="Adam C."/>
            <person name="Keymanesh K."/>
            <person name="Ng V."/>
            <person name="Louie K."/>
            <person name="Northen T."/>
            <person name="Drula E."/>
            <person name="Henrissat B."/>
            <person name="Hsieh H.M."/>
            <person name="Youens-Clark K."/>
            <person name="Lutzoni F."/>
            <person name="Miadlikowska J."/>
            <person name="Eastwood D.C."/>
            <person name="Hamelin R.C."/>
            <person name="Grigoriev I.V."/>
            <person name="U'Ren J.M."/>
        </authorList>
    </citation>
    <scope>NUCLEOTIDE SEQUENCE [LARGE SCALE GENOMIC DNA]</scope>
    <source>
        <strain evidence="1 2">CBS 119005</strain>
    </source>
</reference>
<dbReference type="EMBL" id="MU393493">
    <property type="protein sequence ID" value="KAI4863984.1"/>
    <property type="molecule type" value="Genomic_DNA"/>
</dbReference>
<organism evidence="1 2">
    <name type="scientific">Hypoxylon rubiginosum</name>
    <dbReference type="NCBI Taxonomy" id="110542"/>
    <lineage>
        <taxon>Eukaryota</taxon>
        <taxon>Fungi</taxon>
        <taxon>Dikarya</taxon>
        <taxon>Ascomycota</taxon>
        <taxon>Pezizomycotina</taxon>
        <taxon>Sordariomycetes</taxon>
        <taxon>Xylariomycetidae</taxon>
        <taxon>Xylariales</taxon>
        <taxon>Hypoxylaceae</taxon>
        <taxon>Hypoxylon</taxon>
    </lineage>
</organism>
<evidence type="ECO:0000313" key="1">
    <source>
        <dbReference type="EMBL" id="KAI4863984.1"/>
    </source>
</evidence>